<dbReference type="EMBL" id="KK198760">
    <property type="protein sequence ID" value="KCW59602.1"/>
    <property type="molecule type" value="Genomic_DNA"/>
</dbReference>
<reference evidence="2" key="1">
    <citation type="submission" date="2013-07" db="EMBL/GenBank/DDBJ databases">
        <title>The genome of Eucalyptus grandis.</title>
        <authorList>
            <person name="Schmutz J."/>
            <person name="Hayes R."/>
            <person name="Myburg A."/>
            <person name="Tuskan G."/>
            <person name="Grattapaglia D."/>
            <person name="Rokhsar D.S."/>
        </authorList>
    </citation>
    <scope>NUCLEOTIDE SEQUENCE</scope>
    <source>
        <tissue evidence="2">Leaf extractions</tissue>
    </source>
</reference>
<sequence length="66" mass="7434">MVLISACYFFFQLAKSVSASPNSTRVISSLTGIFCAEYNFDIKSILESKLEKGIKKKRKKKRAALK</sequence>
<protein>
    <recommendedName>
        <fullName evidence="3">Secreted protein</fullName>
    </recommendedName>
</protein>
<dbReference type="AlphaFoldDB" id="A0A059B042"/>
<organism evidence="2">
    <name type="scientific">Eucalyptus grandis</name>
    <name type="common">Flooded gum</name>
    <dbReference type="NCBI Taxonomy" id="71139"/>
    <lineage>
        <taxon>Eukaryota</taxon>
        <taxon>Viridiplantae</taxon>
        <taxon>Streptophyta</taxon>
        <taxon>Embryophyta</taxon>
        <taxon>Tracheophyta</taxon>
        <taxon>Spermatophyta</taxon>
        <taxon>Magnoliopsida</taxon>
        <taxon>eudicotyledons</taxon>
        <taxon>Gunneridae</taxon>
        <taxon>Pentapetalae</taxon>
        <taxon>rosids</taxon>
        <taxon>malvids</taxon>
        <taxon>Myrtales</taxon>
        <taxon>Myrtaceae</taxon>
        <taxon>Myrtoideae</taxon>
        <taxon>Eucalypteae</taxon>
        <taxon>Eucalyptus</taxon>
    </lineage>
</organism>
<accession>A0A059B042</accession>
<gene>
    <name evidence="2" type="ORF">EUGRSUZ_H02346</name>
</gene>
<evidence type="ECO:0008006" key="3">
    <source>
        <dbReference type="Google" id="ProtNLM"/>
    </source>
</evidence>
<keyword evidence="1" id="KW-0732">Signal</keyword>
<feature type="signal peptide" evidence="1">
    <location>
        <begin position="1"/>
        <end position="19"/>
    </location>
</feature>
<evidence type="ECO:0000313" key="2">
    <source>
        <dbReference type="EMBL" id="KCW59602.1"/>
    </source>
</evidence>
<name>A0A059B042_EUCGR</name>
<dbReference type="InParanoid" id="A0A059B042"/>
<proteinExistence type="predicted"/>
<evidence type="ECO:0000256" key="1">
    <source>
        <dbReference type="SAM" id="SignalP"/>
    </source>
</evidence>
<dbReference type="Gramene" id="KCW59602">
    <property type="protein sequence ID" value="KCW59602"/>
    <property type="gene ID" value="EUGRSUZ_H02346"/>
</dbReference>
<feature type="chain" id="PRO_5001572950" description="Secreted protein" evidence="1">
    <location>
        <begin position="20"/>
        <end position="66"/>
    </location>
</feature>